<evidence type="ECO:0000313" key="3">
    <source>
        <dbReference type="EMBL" id="PRQ27658.1"/>
    </source>
</evidence>
<reference evidence="3 4" key="1">
    <citation type="journal article" date="2018" name="Nat. Genet.">
        <title>The Rosa genome provides new insights in the design of modern roses.</title>
        <authorList>
            <person name="Bendahmane M."/>
        </authorList>
    </citation>
    <scope>NUCLEOTIDE SEQUENCE [LARGE SCALE GENOMIC DNA]</scope>
    <source>
        <strain evidence="4">cv. Old Blush</strain>
    </source>
</reference>
<dbReference type="InterPro" id="IPR002048">
    <property type="entry name" value="EF_hand_dom"/>
</dbReference>
<keyword evidence="1" id="KW-0106">Calcium</keyword>
<proteinExistence type="predicted"/>
<dbReference type="EMBL" id="PDCK01000044">
    <property type="protein sequence ID" value="PRQ27658.1"/>
    <property type="molecule type" value="Genomic_DNA"/>
</dbReference>
<evidence type="ECO:0000259" key="2">
    <source>
        <dbReference type="PROSITE" id="PS50222"/>
    </source>
</evidence>
<dbReference type="STRING" id="74649.A0A2P6Q0D6"/>
<accession>A0A2P6Q0D6</accession>
<dbReference type="PROSITE" id="PS00018">
    <property type="entry name" value="EF_HAND_1"/>
    <property type="match status" value="1"/>
</dbReference>
<dbReference type="CDD" id="cd00051">
    <property type="entry name" value="EFh"/>
    <property type="match status" value="1"/>
</dbReference>
<dbReference type="SUPFAM" id="SSF47473">
    <property type="entry name" value="EF-hand"/>
    <property type="match status" value="1"/>
</dbReference>
<dbReference type="Gene3D" id="1.10.238.10">
    <property type="entry name" value="EF-hand"/>
    <property type="match status" value="1"/>
</dbReference>
<feature type="domain" description="EF-hand" evidence="2">
    <location>
        <begin position="21"/>
        <end position="56"/>
    </location>
</feature>
<keyword evidence="4" id="KW-1185">Reference proteome</keyword>
<comment type="caution">
    <text evidence="3">The sequence shown here is derived from an EMBL/GenBank/DDBJ whole genome shotgun (WGS) entry which is preliminary data.</text>
</comment>
<evidence type="ECO:0000313" key="4">
    <source>
        <dbReference type="Proteomes" id="UP000238479"/>
    </source>
</evidence>
<dbReference type="InterPro" id="IPR011992">
    <property type="entry name" value="EF-hand-dom_pair"/>
</dbReference>
<organism evidence="3 4">
    <name type="scientific">Rosa chinensis</name>
    <name type="common">China rose</name>
    <dbReference type="NCBI Taxonomy" id="74649"/>
    <lineage>
        <taxon>Eukaryota</taxon>
        <taxon>Viridiplantae</taxon>
        <taxon>Streptophyta</taxon>
        <taxon>Embryophyta</taxon>
        <taxon>Tracheophyta</taxon>
        <taxon>Spermatophyta</taxon>
        <taxon>Magnoliopsida</taxon>
        <taxon>eudicotyledons</taxon>
        <taxon>Gunneridae</taxon>
        <taxon>Pentapetalae</taxon>
        <taxon>rosids</taxon>
        <taxon>fabids</taxon>
        <taxon>Rosales</taxon>
        <taxon>Rosaceae</taxon>
        <taxon>Rosoideae</taxon>
        <taxon>Rosoideae incertae sedis</taxon>
        <taxon>Rosa</taxon>
    </lineage>
</organism>
<gene>
    <name evidence="3" type="ORF">RchiOBHm_Chr6g0307631</name>
</gene>
<dbReference type="GO" id="GO:0005509">
    <property type="term" value="F:calcium ion binding"/>
    <property type="evidence" value="ECO:0007669"/>
    <property type="project" value="InterPro"/>
</dbReference>
<protein>
    <submittedName>
        <fullName evidence="3">Putative serine/threonine-protein phosphatase with EF-hands</fullName>
    </submittedName>
</protein>
<dbReference type="InterPro" id="IPR018247">
    <property type="entry name" value="EF_Hand_1_Ca_BS"/>
</dbReference>
<dbReference type="Pfam" id="PF13202">
    <property type="entry name" value="EF-hand_5"/>
    <property type="match status" value="1"/>
</dbReference>
<dbReference type="AlphaFoldDB" id="A0A2P6Q0D6"/>
<evidence type="ECO:0000256" key="1">
    <source>
        <dbReference type="ARBA" id="ARBA00022837"/>
    </source>
</evidence>
<dbReference type="Gramene" id="PRQ27658">
    <property type="protein sequence ID" value="PRQ27658"/>
    <property type="gene ID" value="RchiOBHm_Chr6g0307631"/>
</dbReference>
<dbReference type="Proteomes" id="UP000238479">
    <property type="component" value="Chromosome 6"/>
</dbReference>
<dbReference type="SMART" id="SM00054">
    <property type="entry name" value="EFh"/>
    <property type="match status" value="1"/>
</dbReference>
<dbReference type="OMA" id="MAFEFHI"/>
<sequence>MGRKDQTKPQKPEIMQKGVPYTRQQIIDIFKGYDKNGDGKLSWDEVKAAFAKLGALLPDYRAWRGRRCADADKDGFISLETELNELVTYTLELKYTPRSN</sequence>
<dbReference type="PROSITE" id="PS50222">
    <property type="entry name" value="EF_HAND_2"/>
    <property type="match status" value="1"/>
</dbReference>
<dbReference type="Pfam" id="PF13405">
    <property type="entry name" value="EF-hand_6"/>
    <property type="match status" value="1"/>
</dbReference>
<name>A0A2P6Q0D6_ROSCH</name>